<dbReference type="Proteomes" id="UP000295807">
    <property type="component" value="Unassembled WGS sequence"/>
</dbReference>
<dbReference type="AlphaFoldDB" id="A0A4R3KU82"/>
<evidence type="ECO:0000313" key="4">
    <source>
        <dbReference type="EMBL" id="TCS88363.1"/>
    </source>
</evidence>
<dbReference type="PROSITE" id="PS51782">
    <property type="entry name" value="LYSM"/>
    <property type="match status" value="1"/>
</dbReference>
<feature type="region of interest" description="Disordered" evidence="1">
    <location>
        <begin position="172"/>
        <end position="232"/>
    </location>
</feature>
<feature type="chain" id="PRO_5020465962" evidence="2">
    <location>
        <begin position="21"/>
        <end position="331"/>
    </location>
</feature>
<dbReference type="InterPro" id="IPR018392">
    <property type="entry name" value="LysM"/>
</dbReference>
<comment type="caution">
    <text evidence="4">The sequence shown here is derived from an EMBL/GenBank/DDBJ whole genome shotgun (WGS) entry which is preliminary data.</text>
</comment>
<evidence type="ECO:0000256" key="2">
    <source>
        <dbReference type="SAM" id="SignalP"/>
    </source>
</evidence>
<feature type="signal peptide" evidence="2">
    <location>
        <begin position="1"/>
        <end position="20"/>
    </location>
</feature>
<dbReference type="PANTHER" id="PTHR33734">
    <property type="entry name" value="LYSM DOMAIN-CONTAINING GPI-ANCHORED PROTEIN 2"/>
    <property type="match status" value="1"/>
</dbReference>
<dbReference type="Pfam" id="PF01476">
    <property type="entry name" value="LysM"/>
    <property type="match status" value="2"/>
</dbReference>
<protein>
    <submittedName>
        <fullName evidence="4">LysM domain-containing protein</fullName>
    </submittedName>
</protein>
<evidence type="ECO:0000256" key="1">
    <source>
        <dbReference type="SAM" id="MobiDB-lite"/>
    </source>
</evidence>
<dbReference type="CDD" id="cd00118">
    <property type="entry name" value="LysM"/>
    <property type="match status" value="2"/>
</dbReference>
<name>A0A4R3KU82_9SPHI</name>
<dbReference type="OrthoDB" id="2149800at2"/>
<dbReference type="RefSeq" id="WP_132128577.1">
    <property type="nucleotide sequence ID" value="NZ_CP042432.1"/>
</dbReference>
<feature type="domain" description="LysM" evidence="3">
    <location>
        <begin position="119"/>
        <end position="162"/>
    </location>
</feature>
<dbReference type="SMART" id="SM00257">
    <property type="entry name" value="LysM"/>
    <property type="match status" value="2"/>
</dbReference>
<dbReference type="Gene3D" id="3.10.350.10">
    <property type="entry name" value="LysM domain"/>
    <property type="match status" value="2"/>
</dbReference>
<dbReference type="InterPro" id="IPR036908">
    <property type="entry name" value="RlpA-like_sf"/>
</dbReference>
<organism evidence="4 5">
    <name type="scientific">Anseongella ginsenosidimutans</name>
    <dbReference type="NCBI Taxonomy" id="496056"/>
    <lineage>
        <taxon>Bacteria</taxon>
        <taxon>Pseudomonadati</taxon>
        <taxon>Bacteroidota</taxon>
        <taxon>Sphingobacteriia</taxon>
        <taxon>Sphingobacteriales</taxon>
        <taxon>Sphingobacteriaceae</taxon>
        <taxon>Anseongella</taxon>
    </lineage>
</organism>
<evidence type="ECO:0000313" key="5">
    <source>
        <dbReference type="Proteomes" id="UP000295807"/>
    </source>
</evidence>
<dbReference type="PANTHER" id="PTHR33734:SF22">
    <property type="entry name" value="MEMBRANE-BOUND LYTIC MUREIN TRANSGLYCOSYLASE D"/>
    <property type="match status" value="1"/>
</dbReference>
<dbReference type="Gene3D" id="2.40.40.10">
    <property type="entry name" value="RlpA-like domain"/>
    <property type="match status" value="1"/>
</dbReference>
<dbReference type="InterPro" id="IPR036779">
    <property type="entry name" value="LysM_dom_sf"/>
</dbReference>
<dbReference type="GO" id="GO:0008932">
    <property type="term" value="F:lytic endotransglycosylase activity"/>
    <property type="evidence" value="ECO:0007669"/>
    <property type="project" value="TreeGrafter"/>
</dbReference>
<dbReference type="SUPFAM" id="SSF54106">
    <property type="entry name" value="LysM domain"/>
    <property type="match status" value="2"/>
</dbReference>
<keyword evidence="5" id="KW-1185">Reference proteome</keyword>
<sequence length="331" mass="35859">MKKINILLLFVLFFAGITGASGHVTDSLGIGIYKGVKVVMHKVTPKETFYSIARHYNVHPKYLIRFNSHIQGLKIGDTIRLEVDSMNNFQNLVLVPENDAPAKEATFPTASNPPQSTVTEHVVAPRETLFAIAQKYGLKVAELRALNGITDSHIETGQRLIVSASGPIASNPDQLSEVAKAGQNAAETGSSAETLPKTATEKKEEEKVYTAEPTPIMSTPDRMAQQGDNKKNKDLPKLVREVKESGLAAWMSNSSLNQAKSVALHNTAPSGTIIKVTNPATHRSVMVKVVGGIPQNAETENALIVISQAASQLLGIRDNRFRVSLSYAIQE</sequence>
<dbReference type="EMBL" id="SMAD01000003">
    <property type="protein sequence ID" value="TCS88363.1"/>
    <property type="molecule type" value="Genomic_DNA"/>
</dbReference>
<reference evidence="4 5" key="1">
    <citation type="submission" date="2019-03" db="EMBL/GenBank/DDBJ databases">
        <title>Genomic Encyclopedia of Type Strains, Phase IV (KMG-IV): sequencing the most valuable type-strain genomes for metagenomic binning, comparative biology and taxonomic classification.</title>
        <authorList>
            <person name="Goeker M."/>
        </authorList>
    </citation>
    <scope>NUCLEOTIDE SEQUENCE [LARGE SCALE GENOMIC DNA]</scope>
    <source>
        <strain evidence="4 5">DSM 21100</strain>
    </source>
</reference>
<proteinExistence type="predicted"/>
<gene>
    <name evidence="4" type="ORF">EDD80_103227</name>
</gene>
<feature type="compositionally biased region" description="Basic and acidic residues" evidence="1">
    <location>
        <begin position="199"/>
        <end position="209"/>
    </location>
</feature>
<evidence type="ECO:0000259" key="3">
    <source>
        <dbReference type="PROSITE" id="PS51782"/>
    </source>
</evidence>
<keyword evidence="2" id="KW-0732">Signal</keyword>
<accession>A0A4R3KU82</accession>